<reference evidence="2 3" key="1">
    <citation type="submission" date="2015-07" db="EMBL/GenBank/DDBJ databases">
        <title>Genome sequencing of Kibdelosporangium phytohabitans.</title>
        <authorList>
            <person name="Qin S."/>
            <person name="Xing K."/>
        </authorList>
    </citation>
    <scope>NUCLEOTIDE SEQUENCE [LARGE SCALE GENOMIC DNA]</scope>
    <source>
        <strain evidence="2 3">KLBMP1111</strain>
    </source>
</reference>
<proteinExistence type="predicted"/>
<evidence type="ECO:0000259" key="1">
    <source>
        <dbReference type="Pfam" id="PF21168"/>
    </source>
</evidence>
<dbReference type="EMBL" id="CP012752">
    <property type="protein sequence ID" value="ALG10371.1"/>
    <property type="molecule type" value="Genomic_DNA"/>
</dbReference>
<gene>
    <name evidence="2" type="ORF">AOZ06_28855</name>
</gene>
<evidence type="ECO:0000313" key="3">
    <source>
        <dbReference type="Proteomes" id="UP000063699"/>
    </source>
</evidence>
<keyword evidence="3" id="KW-1185">Reference proteome</keyword>
<accession>A0A0N9HT16</accession>
<dbReference type="STRING" id="860235.AOZ06_28855"/>
<dbReference type="Gene3D" id="3.30.1330.40">
    <property type="entry name" value="RutC-like"/>
    <property type="match status" value="1"/>
</dbReference>
<evidence type="ECO:0000313" key="2">
    <source>
        <dbReference type="EMBL" id="ALG10371.1"/>
    </source>
</evidence>
<dbReference type="KEGG" id="kphy:AOZ06_28855"/>
<dbReference type="RefSeq" id="WP_054292274.1">
    <property type="nucleotide sequence ID" value="NZ_CP012752.1"/>
</dbReference>
<protein>
    <recommendedName>
        <fullName evidence="1">Chorismatase FkbO/Hyg5-like N-terminal domain-containing protein</fullName>
    </recommendedName>
</protein>
<organism evidence="2 3">
    <name type="scientific">Kibdelosporangium phytohabitans</name>
    <dbReference type="NCBI Taxonomy" id="860235"/>
    <lineage>
        <taxon>Bacteria</taxon>
        <taxon>Bacillati</taxon>
        <taxon>Actinomycetota</taxon>
        <taxon>Actinomycetes</taxon>
        <taxon>Pseudonocardiales</taxon>
        <taxon>Pseudonocardiaceae</taxon>
        <taxon>Kibdelosporangium</taxon>
    </lineage>
</organism>
<feature type="domain" description="Chorismatase FkbO/Hyg5-like N-terminal" evidence="1">
    <location>
        <begin position="64"/>
        <end position="185"/>
    </location>
</feature>
<dbReference type="SUPFAM" id="SSF55298">
    <property type="entry name" value="YjgF-like"/>
    <property type="match status" value="1"/>
</dbReference>
<dbReference type="InterPro" id="IPR049368">
    <property type="entry name" value="FkbO_Hyg5-like_N"/>
</dbReference>
<sequence>MRQPTARQDGPSDRLTCVLDAPGGVQHPLGVVRYTTISSSPAVRSHPGKAPTVDVAVRSTQFAEVWTTNRRVTAGQANGVTYGHDGEYAFCAAQVPAAASYGSDVRDAYITAFETAANLGYPHVFRMWNLVGRIDQANADGLAAYQDFCRGRGVAFDKLALPYVRLPAATTVGTLDDGVTFYLLARRSTGHLAVENTRQIPGYRYPERHGSRPPLLTRAAFLPDENLLLISGTASIVGHRTAHAHDLPAQCRTTFGNLASLTGRDNLRRHAVINLHDTGSIEFHVVKVYVRHQADVEYVRHRCHIAFGETTDIGFVVTDLCRPDLLVEIEATATLST</sequence>
<dbReference type="Pfam" id="PF21168">
    <property type="entry name" value="FkbO_Hyg5-like_N"/>
    <property type="match status" value="1"/>
</dbReference>
<dbReference type="AlphaFoldDB" id="A0A0N9HT16"/>
<dbReference type="InterPro" id="IPR035959">
    <property type="entry name" value="RutC-like_sf"/>
</dbReference>
<name>A0A0N9HT16_9PSEU</name>
<dbReference type="Proteomes" id="UP000063699">
    <property type="component" value="Chromosome"/>
</dbReference>